<evidence type="ECO:0000313" key="3">
    <source>
        <dbReference type="EMBL" id="EFJ11923.1"/>
    </source>
</evidence>
<dbReference type="HOGENOM" id="CLU_439691_0_0_1"/>
<dbReference type="Proteomes" id="UP000001514">
    <property type="component" value="Unassembled WGS sequence"/>
</dbReference>
<dbReference type="PANTHER" id="PTHR31133">
    <property type="entry name" value="MEMBRANE PROTEIN"/>
    <property type="match status" value="1"/>
</dbReference>
<dbReference type="AlphaFoldDB" id="D8SUN4"/>
<proteinExistence type="predicted"/>
<gene>
    <name evidence="3" type="ORF">SELMODRAFT_425896</name>
</gene>
<dbReference type="PROSITE" id="PS51375">
    <property type="entry name" value="PPR"/>
    <property type="match status" value="1"/>
</dbReference>
<protein>
    <recommendedName>
        <fullName evidence="5">Pentatricopeptide repeat-containing protein</fullName>
    </recommendedName>
</protein>
<dbReference type="Gramene" id="EFJ11923">
    <property type="protein sequence ID" value="EFJ11923"/>
    <property type="gene ID" value="SELMODRAFT_425896"/>
</dbReference>
<dbReference type="Gene3D" id="1.25.40.10">
    <property type="entry name" value="Tetratricopeptide repeat domain"/>
    <property type="match status" value="2"/>
</dbReference>
<evidence type="ECO:0000256" key="1">
    <source>
        <dbReference type="ARBA" id="ARBA00022737"/>
    </source>
</evidence>
<name>D8SUN4_SELML</name>
<dbReference type="InParanoid" id="D8SUN4"/>
<evidence type="ECO:0000313" key="4">
    <source>
        <dbReference type="Proteomes" id="UP000001514"/>
    </source>
</evidence>
<feature type="repeat" description="PPR" evidence="2">
    <location>
        <begin position="546"/>
        <end position="580"/>
    </location>
</feature>
<dbReference type="PANTHER" id="PTHR31133:SF12">
    <property type="entry name" value="MEMBRANE PROTEIN"/>
    <property type="match status" value="1"/>
</dbReference>
<dbReference type="InterPro" id="IPR040229">
    <property type="entry name" value="At3g27390-like"/>
</dbReference>
<sequence length="622" mass="69144">MEETMEETGSSTPGKSKKRVVIKIKAKRVASNSARLVGCAGVAVVGLVVDVPAVCSIAVAKAPVFLWKGWKQQVINMEECVEDGVCSRPICLPVTGAMLALWPARVAASLGSALLYSLAKGFNGAVVAYREKSIRCGLKHVIAAIAEYDELSNDMIHLRQGTCLPKPAYRKNHGHRHRRDQEPADDLVHEREQQKRGLGVSFHVIREMDLGELFEFMSSGYGPRLIEQGLLASTDKLTVESAALTILSYLLTSTKQEEHGDDHYYDSLETLQRQILEAELDPTEEQYLYDMVLRRQADFRELDPIRGAMLQAFGRRIRGISAFVSRNPEFRKQYEAAMDSTAASTALDHPDRSVSPLCNEGEEDDVVAFSGSGGMGLKDCLLLKYDGLNGLLTYFPEGGDQDFFPGSACACKPSFLNRLATVWKASCWFLAMHARSQLRSSMKAREALCFELWTKHPTSQGDKGTLDKNAGNQVRLSMGIRLADIASWNTRIRALACCGLAPDAEALFEIMPMRSTSTWNIMITTYAQAGELSKASMVFDATPAPDVVSCNAMLQAFIRCGDLHRAWAFFSMTLLKNIITWNIAVQAFGYRTVFALMPYRNRRNRMELHHSSLCHKRRAEES</sequence>
<reference evidence="3 4" key="1">
    <citation type="journal article" date="2011" name="Science">
        <title>The Selaginella genome identifies genetic changes associated with the evolution of vascular plants.</title>
        <authorList>
            <person name="Banks J.A."/>
            <person name="Nishiyama T."/>
            <person name="Hasebe M."/>
            <person name="Bowman J.L."/>
            <person name="Gribskov M."/>
            <person name="dePamphilis C."/>
            <person name="Albert V.A."/>
            <person name="Aono N."/>
            <person name="Aoyama T."/>
            <person name="Ambrose B.A."/>
            <person name="Ashton N.W."/>
            <person name="Axtell M.J."/>
            <person name="Barker E."/>
            <person name="Barker M.S."/>
            <person name="Bennetzen J.L."/>
            <person name="Bonawitz N.D."/>
            <person name="Chapple C."/>
            <person name="Cheng C."/>
            <person name="Correa L.G."/>
            <person name="Dacre M."/>
            <person name="DeBarry J."/>
            <person name="Dreyer I."/>
            <person name="Elias M."/>
            <person name="Engstrom E.M."/>
            <person name="Estelle M."/>
            <person name="Feng L."/>
            <person name="Finet C."/>
            <person name="Floyd S.K."/>
            <person name="Frommer W.B."/>
            <person name="Fujita T."/>
            <person name="Gramzow L."/>
            <person name="Gutensohn M."/>
            <person name="Harholt J."/>
            <person name="Hattori M."/>
            <person name="Heyl A."/>
            <person name="Hirai T."/>
            <person name="Hiwatashi Y."/>
            <person name="Ishikawa M."/>
            <person name="Iwata M."/>
            <person name="Karol K.G."/>
            <person name="Koehler B."/>
            <person name="Kolukisaoglu U."/>
            <person name="Kubo M."/>
            <person name="Kurata T."/>
            <person name="Lalonde S."/>
            <person name="Li K."/>
            <person name="Li Y."/>
            <person name="Litt A."/>
            <person name="Lyons E."/>
            <person name="Manning G."/>
            <person name="Maruyama T."/>
            <person name="Michael T.P."/>
            <person name="Mikami K."/>
            <person name="Miyazaki S."/>
            <person name="Morinaga S."/>
            <person name="Murata T."/>
            <person name="Mueller-Roeber B."/>
            <person name="Nelson D.R."/>
            <person name="Obara M."/>
            <person name="Oguri Y."/>
            <person name="Olmstead R.G."/>
            <person name="Onodera N."/>
            <person name="Petersen B.L."/>
            <person name="Pils B."/>
            <person name="Prigge M."/>
            <person name="Rensing S.A."/>
            <person name="Riano-Pachon D.M."/>
            <person name="Roberts A.W."/>
            <person name="Sato Y."/>
            <person name="Scheller H.V."/>
            <person name="Schulz B."/>
            <person name="Schulz C."/>
            <person name="Shakirov E.V."/>
            <person name="Shibagaki N."/>
            <person name="Shinohara N."/>
            <person name="Shippen D.E."/>
            <person name="Soerensen I."/>
            <person name="Sotooka R."/>
            <person name="Sugimoto N."/>
            <person name="Sugita M."/>
            <person name="Sumikawa N."/>
            <person name="Tanurdzic M."/>
            <person name="Theissen G."/>
            <person name="Ulvskov P."/>
            <person name="Wakazuki S."/>
            <person name="Weng J.K."/>
            <person name="Willats W.W."/>
            <person name="Wipf D."/>
            <person name="Wolf P.G."/>
            <person name="Yang L."/>
            <person name="Zimmer A.D."/>
            <person name="Zhu Q."/>
            <person name="Mitros T."/>
            <person name="Hellsten U."/>
            <person name="Loque D."/>
            <person name="Otillar R."/>
            <person name="Salamov A."/>
            <person name="Schmutz J."/>
            <person name="Shapiro H."/>
            <person name="Lindquist E."/>
            <person name="Lucas S."/>
            <person name="Rokhsar D."/>
            <person name="Grigoriev I.V."/>
        </authorList>
    </citation>
    <scope>NUCLEOTIDE SEQUENCE [LARGE SCALE GENOMIC DNA]</scope>
</reference>
<dbReference type="STRING" id="88036.D8SUN4"/>
<dbReference type="eggNOG" id="KOG4197">
    <property type="taxonomic scope" value="Eukaryota"/>
</dbReference>
<dbReference type="InterPro" id="IPR011990">
    <property type="entry name" value="TPR-like_helical_dom_sf"/>
</dbReference>
<dbReference type="KEGG" id="smo:SELMODRAFT_425896"/>
<dbReference type="Pfam" id="PF01535">
    <property type="entry name" value="PPR"/>
    <property type="match status" value="3"/>
</dbReference>
<organism evidence="4">
    <name type="scientific">Selaginella moellendorffii</name>
    <name type="common">Spikemoss</name>
    <dbReference type="NCBI Taxonomy" id="88036"/>
    <lineage>
        <taxon>Eukaryota</taxon>
        <taxon>Viridiplantae</taxon>
        <taxon>Streptophyta</taxon>
        <taxon>Embryophyta</taxon>
        <taxon>Tracheophyta</taxon>
        <taxon>Lycopodiopsida</taxon>
        <taxon>Selaginellales</taxon>
        <taxon>Selaginellaceae</taxon>
        <taxon>Selaginella</taxon>
    </lineage>
</organism>
<evidence type="ECO:0008006" key="5">
    <source>
        <dbReference type="Google" id="ProtNLM"/>
    </source>
</evidence>
<keyword evidence="4" id="KW-1185">Reference proteome</keyword>
<dbReference type="InterPro" id="IPR002885">
    <property type="entry name" value="PPR_rpt"/>
</dbReference>
<keyword evidence="1" id="KW-0677">Repeat</keyword>
<evidence type="ECO:0000256" key="2">
    <source>
        <dbReference type="PROSITE-ProRule" id="PRU00708"/>
    </source>
</evidence>
<dbReference type="EMBL" id="GL377643">
    <property type="protein sequence ID" value="EFJ11923.1"/>
    <property type="molecule type" value="Genomic_DNA"/>
</dbReference>
<accession>D8SUN4</accession>
<dbReference type="NCBIfam" id="TIGR00756">
    <property type="entry name" value="PPR"/>
    <property type="match status" value="1"/>
</dbReference>